<dbReference type="GO" id="GO:0016798">
    <property type="term" value="F:hydrolase activity, acting on glycosyl bonds"/>
    <property type="evidence" value="ECO:0007669"/>
    <property type="project" value="UniProtKB-KW"/>
</dbReference>
<evidence type="ECO:0000256" key="10">
    <source>
        <dbReference type="ARBA" id="ARBA00023326"/>
    </source>
</evidence>
<keyword evidence="5 12" id="KW-0732">Signal</keyword>
<sequence>MKHAVILSLVASVAEAASHGHRHMHKRGSLVERDGGVVWVPGPTRVVYVMGEETIPPDVAIKGIDNNDYYVKGESVPTFVPPPPPSSTPTPAPTPASTSSSTGAVFIEAYTKETSTTTTSTVPTTLSTSTSAAPSKASSAKAAPSSNSGSYSSGTGVDSKFPSGEIKCSNFPSEYGAIPIDFLGLDGWTGVQRVPEYSPSDSSISKIDTAISGEGCTPNSFCSYACPLGYEKVQWPSAQGATKQSIGGIYCNKDGLLELSRDGYDTLCGRGAGGVYIQNDLDEVVSTCRTDYPGTESMTIPAIANPGAKIELTNTNSPTYYIWDGKLTTAQYYVNLKGYGQTDACLWNSPKDKGISDYLQQTKSAGNWAPVNVGVGKAETGITFISIFPNTPTTTSKLDFNIEIIGDAEGDCKLENGVYSKANGCTASLKEGGTAIIRFY</sequence>
<evidence type="ECO:0000256" key="8">
    <source>
        <dbReference type="ARBA" id="ARBA00023295"/>
    </source>
</evidence>
<feature type="chain" id="PRO_5002527316" evidence="12">
    <location>
        <begin position="17"/>
        <end position="440"/>
    </location>
</feature>
<comment type="caution">
    <text evidence="13">The sequence shown here is derived from an EMBL/GenBank/DDBJ whole genome shotgun (WGS) entry which is preliminary data.</text>
</comment>
<dbReference type="GO" id="GO:0009277">
    <property type="term" value="C:fungal-type cell wall"/>
    <property type="evidence" value="ECO:0007669"/>
    <property type="project" value="TreeGrafter"/>
</dbReference>
<feature type="signal peptide" evidence="12">
    <location>
        <begin position="1"/>
        <end position="16"/>
    </location>
</feature>
<evidence type="ECO:0000256" key="9">
    <source>
        <dbReference type="ARBA" id="ARBA00023316"/>
    </source>
</evidence>
<dbReference type="InterPro" id="IPR005556">
    <property type="entry name" value="SUN"/>
</dbReference>
<evidence type="ECO:0000256" key="3">
    <source>
        <dbReference type="ARBA" id="ARBA00022512"/>
    </source>
</evidence>
<feature type="compositionally biased region" description="Low complexity" evidence="11">
    <location>
        <begin position="112"/>
        <end position="156"/>
    </location>
</feature>
<dbReference type="GO" id="GO:0009986">
    <property type="term" value="C:cell surface"/>
    <property type="evidence" value="ECO:0007669"/>
    <property type="project" value="TreeGrafter"/>
</dbReference>
<dbReference type="GO" id="GO:0031505">
    <property type="term" value="P:fungal-type cell wall organization"/>
    <property type="evidence" value="ECO:0007669"/>
    <property type="project" value="TreeGrafter"/>
</dbReference>
<evidence type="ECO:0000256" key="7">
    <source>
        <dbReference type="ARBA" id="ARBA00023277"/>
    </source>
</evidence>
<dbReference type="OrthoDB" id="5339822at2759"/>
<keyword evidence="10" id="KW-0624">Polysaccharide degradation</keyword>
<proteinExistence type="inferred from homology"/>
<evidence type="ECO:0000256" key="6">
    <source>
        <dbReference type="ARBA" id="ARBA00022801"/>
    </source>
</evidence>
<dbReference type="EMBL" id="LBBL01000123">
    <property type="protein sequence ID" value="KKF95061.1"/>
    <property type="molecule type" value="Genomic_DNA"/>
</dbReference>
<evidence type="ECO:0000256" key="11">
    <source>
        <dbReference type="SAM" id="MobiDB-lite"/>
    </source>
</evidence>
<dbReference type="InterPro" id="IPR051526">
    <property type="entry name" value="Beta-Glucosidase_SUN"/>
</dbReference>
<keyword evidence="6" id="KW-0378">Hydrolase</keyword>
<feature type="region of interest" description="Disordered" evidence="11">
    <location>
        <begin position="75"/>
        <end position="157"/>
    </location>
</feature>
<keyword evidence="9" id="KW-0961">Cell wall biogenesis/degradation</keyword>
<evidence type="ECO:0000256" key="2">
    <source>
        <dbReference type="ARBA" id="ARBA00010579"/>
    </source>
</evidence>
<reference evidence="13 14" key="1">
    <citation type="submission" date="2015-04" db="EMBL/GenBank/DDBJ databases">
        <title>Genome sequence of Ceratocystis platani, a major pathogen of plane trees.</title>
        <authorList>
            <person name="Belbahri L."/>
        </authorList>
    </citation>
    <scope>NUCLEOTIDE SEQUENCE [LARGE SCALE GENOMIC DNA]</scope>
    <source>
        <strain evidence="13 14">CFO</strain>
    </source>
</reference>
<dbReference type="PANTHER" id="PTHR31316:SF0">
    <property type="entry name" value="SECRETED BETA-GLUCOSIDASE SIM1-RELATED"/>
    <property type="match status" value="1"/>
</dbReference>
<keyword evidence="4" id="KW-0964">Secreted</keyword>
<keyword evidence="8" id="KW-0326">Glycosidase</keyword>
<dbReference type="AlphaFoldDB" id="A0A0F8B1J1"/>
<accession>A0A0F8B1J1</accession>
<evidence type="ECO:0000313" key="13">
    <source>
        <dbReference type="EMBL" id="KKF95061.1"/>
    </source>
</evidence>
<feature type="compositionally biased region" description="Pro residues" evidence="11">
    <location>
        <begin position="79"/>
        <end position="94"/>
    </location>
</feature>
<evidence type="ECO:0000256" key="4">
    <source>
        <dbReference type="ARBA" id="ARBA00022525"/>
    </source>
</evidence>
<evidence type="ECO:0000256" key="12">
    <source>
        <dbReference type="SAM" id="SignalP"/>
    </source>
</evidence>
<comment type="similarity">
    <text evidence="2">Belongs to the SUN family.</text>
</comment>
<gene>
    <name evidence="13" type="ORF">CFO_g2586</name>
</gene>
<name>A0A0F8B1J1_CERFI</name>
<dbReference type="GO" id="GO:0000272">
    <property type="term" value="P:polysaccharide catabolic process"/>
    <property type="evidence" value="ECO:0007669"/>
    <property type="project" value="UniProtKB-KW"/>
</dbReference>
<dbReference type="Proteomes" id="UP000034841">
    <property type="component" value="Unassembled WGS sequence"/>
</dbReference>
<dbReference type="Pfam" id="PF03856">
    <property type="entry name" value="SUN"/>
    <property type="match status" value="1"/>
</dbReference>
<keyword evidence="14" id="KW-1185">Reference proteome</keyword>
<evidence type="ECO:0000256" key="5">
    <source>
        <dbReference type="ARBA" id="ARBA00022729"/>
    </source>
</evidence>
<organism evidence="13 14">
    <name type="scientific">Ceratocystis fimbriata f. sp. platani</name>
    <dbReference type="NCBI Taxonomy" id="88771"/>
    <lineage>
        <taxon>Eukaryota</taxon>
        <taxon>Fungi</taxon>
        <taxon>Dikarya</taxon>
        <taxon>Ascomycota</taxon>
        <taxon>Pezizomycotina</taxon>
        <taxon>Sordariomycetes</taxon>
        <taxon>Hypocreomycetidae</taxon>
        <taxon>Microascales</taxon>
        <taxon>Ceratocystidaceae</taxon>
        <taxon>Ceratocystis</taxon>
    </lineage>
</organism>
<dbReference type="PANTHER" id="PTHR31316">
    <property type="entry name" value="BETA-GLUCOSIDASE-LIKE PROTEIN NCA3, MITOCHONDRIAL-RELATED"/>
    <property type="match status" value="1"/>
</dbReference>
<protein>
    <submittedName>
        <fullName evidence="13">Putative SUN family protein C2G2.17c</fullName>
    </submittedName>
</protein>
<evidence type="ECO:0000256" key="1">
    <source>
        <dbReference type="ARBA" id="ARBA00004191"/>
    </source>
</evidence>
<comment type="subcellular location">
    <subcellularLocation>
        <location evidence="1">Secreted</location>
        <location evidence="1">Cell wall</location>
    </subcellularLocation>
</comment>
<evidence type="ECO:0000313" key="14">
    <source>
        <dbReference type="Proteomes" id="UP000034841"/>
    </source>
</evidence>
<keyword evidence="7" id="KW-0119">Carbohydrate metabolism</keyword>
<keyword evidence="3" id="KW-0134">Cell wall</keyword>